<keyword evidence="5" id="KW-1185">Reference proteome</keyword>
<organism evidence="4 5">
    <name type="scientific">Pedobacter suwonensis</name>
    <dbReference type="NCBI Taxonomy" id="332999"/>
    <lineage>
        <taxon>Bacteria</taxon>
        <taxon>Pseudomonadati</taxon>
        <taxon>Bacteroidota</taxon>
        <taxon>Sphingobacteriia</taxon>
        <taxon>Sphingobacteriales</taxon>
        <taxon>Sphingobacteriaceae</taxon>
        <taxon>Pedobacter</taxon>
    </lineage>
</organism>
<dbReference type="Pfam" id="PF02543">
    <property type="entry name" value="Carbam_trans_N"/>
    <property type="match status" value="1"/>
</dbReference>
<dbReference type="CDD" id="cd24098">
    <property type="entry name" value="ASKHA_NBD_TobZ_N"/>
    <property type="match status" value="1"/>
</dbReference>
<reference evidence="5" key="1">
    <citation type="submission" date="2016-10" db="EMBL/GenBank/DDBJ databases">
        <authorList>
            <person name="Varghese N."/>
            <person name="Submissions S."/>
        </authorList>
    </citation>
    <scope>NUCLEOTIDE SEQUENCE [LARGE SCALE GENOMIC DNA]</scope>
    <source>
        <strain evidence="5">DSM 18130</strain>
    </source>
</reference>
<name>A0A1I0TV79_9SPHI</name>
<protein>
    <submittedName>
        <fullName evidence="4">Carbamoyltransferase</fullName>
    </submittedName>
</protein>
<dbReference type="InterPro" id="IPR051338">
    <property type="entry name" value="NodU/CmcH_Carbamoyltrnsfr"/>
</dbReference>
<evidence type="ECO:0000256" key="1">
    <source>
        <dbReference type="ARBA" id="ARBA00006129"/>
    </source>
</evidence>
<evidence type="ECO:0000313" key="5">
    <source>
        <dbReference type="Proteomes" id="UP000198836"/>
    </source>
</evidence>
<evidence type="ECO:0000259" key="2">
    <source>
        <dbReference type="Pfam" id="PF02543"/>
    </source>
</evidence>
<dbReference type="GO" id="GO:0016740">
    <property type="term" value="F:transferase activity"/>
    <property type="evidence" value="ECO:0007669"/>
    <property type="project" value="UniProtKB-KW"/>
</dbReference>
<dbReference type="PANTHER" id="PTHR34847:SF1">
    <property type="entry name" value="NODULATION PROTEIN U"/>
    <property type="match status" value="1"/>
</dbReference>
<dbReference type="EMBL" id="FOJM01000015">
    <property type="protein sequence ID" value="SFA55642.1"/>
    <property type="molecule type" value="Genomic_DNA"/>
</dbReference>
<sequence length="590" mass="65958">MVLGFRSFQNSLYVYSEISTKYISIALMDTYILGTGLSHDGSTVLLKNGKILVAIEKERLSRIKHDGGNDFDTVKYCLDFAGISANDLTLIVQASNFENHILPNQYAGQRYFDKHIQTPVITLSHHLAHAWSAVGMSSFTSCNVMVVDGAGSPYSHCIDLEDTTVPTYPFSNGMYCEKDSFYFFDGTNLTPLFKDFSEVKLFQQTSSLKLPTNYHSIGGLYHAASQYCFGNLNDVGKLMGLAPYGMLNGKPPLFKLDNGIIEVLYENVDRYFTKPSSGYDAFKNDFNHYADMARWVQDETEKAIIYLFQERSKLQPHANFAYAGGVALNAVANYKLRRSGIVKNLYTQPAAGDNGLAIGCAYYGWHKILGQPKKSVPDHIFFGRQYSDNDIRQAILNAGITNNAEFSIKQTPDFVALTATELARGKVVGWFQGGAEFGPRALGHRSILADPRIKDIKNHINSNIKFREDFRPFAPSVRIDDVQKYFVHGWESPYMILIDEIKPEWKDQLGGIVHQDGTCRVQTVTSAFNPEFYQLIGDFEAETGIGVLLNTSLNRKGMPVVETPAEALSLFLSGSIDILVLNNFIIYKQS</sequence>
<dbReference type="InterPro" id="IPR031730">
    <property type="entry name" value="Carbam_trans_C"/>
</dbReference>
<keyword evidence="4" id="KW-0808">Transferase</keyword>
<feature type="domain" description="Carbamoyltransferase C-terminal" evidence="3">
    <location>
        <begin position="419"/>
        <end position="588"/>
    </location>
</feature>
<dbReference type="Proteomes" id="UP000198836">
    <property type="component" value="Unassembled WGS sequence"/>
</dbReference>
<dbReference type="InterPro" id="IPR038152">
    <property type="entry name" value="Carbam_trans_C_sf"/>
</dbReference>
<dbReference type="Pfam" id="PF16861">
    <property type="entry name" value="Carbam_trans_C"/>
    <property type="match status" value="1"/>
</dbReference>
<accession>A0A1I0TV79</accession>
<evidence type="ECO:0000259" key="3">
    <source>
        <dbReference type="Pfam" id="PF16861"/>
    </source>
</evidence>
<dbReference type="AlphaFoldDB" id="A0A1I0TV79"/>
<dbReference type="PANTHER" id="PTHR34847">
    <property type="entry name" value="NODULATION PROTEIN U"/>
    <property type="match status" value="1"/>
</dbReference>
<dbReference type="Gene3D" id="3.30.420.40">
    <property type="match status" value="1"/>
</dbReference>
<dbReference type="Gene3D" id="3.90.870.20">
    <property type="entry name" value="Carbamoyltransferase, C-terminal domain"/>
    <property type="match status" value="1"/>
</dbReference>
<comment type="similarity">
    <text evidence="1">Belongs to the NodU/CmcH family.</text>
</comment>
<proteinExistence type="inferred from homology"/>
<gene>
    <name evidence="4" type="ORF">SAMN04488511_1158</name>
</gene>
<dbReference type="InterPro" id="IPR003696">
    <property type="entry name" value="Carbtransf_dom"/>
</dbReference>
<dbReference type="STRING" id="332999.SAMN04488511_1158"/>
<evidence type="ECO:0000313" key="4">
    <source>
        <dbReference type="EMBL" id="SFA55642.1"/>
    </source>
</evidence>
<feature type="domain" description="Carbamoyltransferase" evidence="2">
    <location>
        <begin position="88"/>
        <end position="361"/>
    </location>
</feature>